<protein>
    <submittedName>
        <fullName evidence="1">Uncharacterized protein</fullName>
    </submittedName>
</protein>
<sequence length="71" mass="7591">MTDHELLIGLCWSGGLRLKVLVLDAAGVELGLSGGEYRDGCVLVEVVQNFDGLADSRHLRLTGPGREIAID</sequence>
<comment type="caution">
    <text evidence="1">The sequence shown here is derived from an EMBL/GenBank/DDBJ whole genome shotgun (WGS) entry which is preliminary data.</text>
</comment>
<keyword evidence="2" id="KW-1185">Reference proteome</keyword>
<reference evidence="1 2" key="1">
    <citation type="submission" date="2024-11" db="EMBL/GenBank/DDBJ databases">
        <title>Adaptive evolution of stress response genes in parasites aligns with host niche diversity.</title>
        <authorList>
            <person name="Hahn C."/>
            <person name="Resl P."/>
        </authorList>
    </citation>
    <scope>NUCLEOTIDE SEQUENCE [LARGE SCALE GENOMIC DNA]</scope>
    <source>
        <strain evidence="1">EGGRZ-B1_66</strain>
        <tissue evidence="1">Body</tissue>
    </source>
</reference>
<gene>
    <name evidence="1" type="ORF">Ciccas_008554</name>
</gene>
<name>A0ABD2PZK6_9PLAT</name>
<dbReference type="Proteomes" id="UP001626550">
    <property type="component" value="Unassembled WGS sequence"/>
</dbReference>
<accession>A0ABD2PZK6</accession>
<dbReference type="EMBL" id="JBJKFK010001529">
    <property type="protein sequence ID" value="KAL3312848.1"/>
    <property type="molecule type" value="Genomic_DNA"/>
</dbReference>
<evidence type="ECO:0000313" key="2">
    <source>
        <dbReference type="Proteomes" id="UP001626550"/>
    </source>
</evidence>
<evidence type="ECO:0000313" key="1">
    <source>
        <dbReference type="EMBL" id="KAL3312848.1"/>
    </source>
</evidence>
<proteinExistence type="predicted"/>
<dbReference type="AlphaFoldDB" id="A0ABD2PZK6"/>
<organism evidence="1 2">
    <name type="scientific">Cichlidogyrus casuarinus</name>
    <dbReference type="NCBI Taxonomy" id="1844966"/>
    <lineage>
        <taxon>Eukaryota</taxon>
        <taxon>Metazoa</taxon>
        <taxon>Spiralia</taxon>
        <taxon>Lophotrochozoa</taxon>
        <taxon>Platyhelminthes</taxon>
        <taxon>Monogenea</taxon>
        <taxon>Monopisthocotylea</taxon>
        <taxon>Dactylogyridea</taxon>
        <taxon>Ancyrocephalidae</taxon>
        <taxon>Cichlidogyrus</taxon>
    </lineage>
</organism>